<dbReference type="GO" id="GO:0006080">
    <property type="term" value="P:substituted mannan metabolic process"/>
    <property type="evidence" value="ECO:0007669"/>
    <property type="project" value="InterPro"/>
</dbReference>
<gene>
    <name evidence="7" type="ORF">SAMN05661053_2525</name>
</gene>
<evidence type="ECO:0000256" key="4">
    <source>
        <dbReference type="PROSITE-ProRule" id="PRU01100"/>
    </source>
</evidence>
<dbReference type="RefSeq" id="WP_181369105.1">
    <property type="nucleotide sequence ID" value="NZ_UHJL01000004.1"/>
</dbReference>
<feature type="active site" description="Proton donor" evidence="4">
    <location>
        <position position="372"/>
    </location>
</feature>
<reference evidence="7 8" key="1">
    <citation type="submission" date="2017-08" db="EMBL/GenBank/DDBJ databases">
        <authorList>
            <person name="de Groot N.N."/>
        </authorList>
    </citation>
    <scope>NUCLEOTIDE SEQUENCE [LARGE SCALE GENOMIC DNA]</scope>
    <source>
        <strain evidence="7 8">HM2</strain>
    </source>
</reference>
<dbReference type="GO" id="GO:0016985">
    <property type="term" value="F:mannan endo-1,4-beta-mannosidase activity"/>
    <property type="evidence" value="ECO:0007669"/>
    <property type="project" value="InterPro"/>
</dbReference>
<feature type="domain" description="GH26" evidence="6">
    <location>
        <begin position="162"/>
        <end position="529"/>
    </location>
</feature>
<proteinExistence type="inferred from homology"/>
<evidence type="ECO:0000313" key="8">
    <source>
        <dbReference type="Proteomes" id="UP000255423"/>
    </source>
</evidence>
<dbReference type="Gene3D" id="2.60.120.260">
    <property type="entry name" value="Galactose-binding domain-like"/>
    <property type="match status" value="1"/>
</dbReference>
<evidence type="ECO:0000256" key="5">
    <source>
        <dbReference type="SAM" id="SignalP"/>
    </source>
</evidence>
<keyword evidence="5" id="KW-0732">Signal</keyword>
<keyword evidence="3 4" id="KW-0326">Glycosidase</keyword>
<dbReference type="InterPro" id="IPR000805">
    <property type="entry name" value="Glyco_hydro_26"/>
</dbReference>
<dbReference type="Proteomes" id="UP000255423">
    <property type="component" value="Unassembled WGS sequence"/>
</dbReference>
<keyword evidence="2 4" id="KW-0378">Hydrolase</keyword>
<name>A0A380S7W4_FIBSU</name>
<evidence type="ECO:0000256" key="2">
    <source>
        <dbReference type="ARBA" id="ARBA00022801"/>
    </source>
</evidence>
<dbReference type="NCBIfam" id="TIGR04183">
    <property type="entry name" value="Por_Secre_tail"/>
    <property type="match status" value="1"/>
</dbReference>
<dbReference type="PROSITE" id="PS51764">
    <property type="entry name" value="GH26"/>
    <property type="match status" value="1"/>
</dbReference>
<dbReference type="InterPro" id="IPR022790">
    <property type="entry name" value="GH26_dom"/>
</dbReference>
<evidence type="ECO:0000256" key="3">
    <source>
        <dbReference type="ARBA" id="ARBA00023295"/>
    </source>
</evidence>
<feature type="chain" id="PRO_5016846833" evidence="5">
    <location>
        <begin position="27"/>
        <end position="628"/>
    </location>
</feature>
<dbReference type="PANTHER" id="PTHR40079:SF4">
    <property type="entry name" value="GH26 DOMAIN-CONTAINING PROTEIN-RELATED"/>
    <property type="match status" value="1"/>
</dbReference>
<evidence type="ECO:0000313" key="7">
    <source>
        <dbReference type="EMBL" id="SUQ25733.1"/>
    </source>
</evidence>
<evidence type="ECO:0000259" key="6">
    <source>
        <dbReference type="PROSITE" id="PS51764"/>
    </source>
</evidence>
<dbReference type="InterPro" id="IPR026444">
    <property type="entry name" value="Secre_tail"/>
</dbReference>
<dbReference type="Gene3D" id="3.20.20.80">
    <property type="entry name" value="Glycosidases"/>
    <property type="match status" value="1"/>
</dbReference>
<dbReference type="EMBL" id="UHJL01000004">
    <property type="protein sequence ID" value="SUQ25733.1"/>
    <property type="molecule type" value="Genomic_DNA"/>
</dbReference>
<dbReference type="Pfam" id="PF02156">
    <property type="entry name" value="Glyco_hydro_26"/>
    <property type="match status" value="1"/>
</dbReference>
<dbReference type="AlphaFoldDB" id="A0A380S7W4"/>
<feature type="signal peptide" evidence="5">
    <location>
        <begin position="1"/>
        <end position="26"/>
    </location>
</feature>
<dbReference type="PANTHER" id="PTHR40079">
    <property type="entry name" value="MANNAN ENDO-1,4-BETA-MANNOSIDASE E-RELATED"/>
    <property type="match status" value="1"/>
</dbReference>
<organism evidence="7 8">
    <name type="scientific">Fibrobacter succinogenes</name>
    <name type="common">Bacteroides succinogenes</name>
    <dbReference type="NCBI Taxonomy" id="833"/>
    <lineage>
        <taxon>Bacteria</taxon>
        <taxon>Pseudomonadati</taxon>
        <taxon>Fibrobacterota</taxon>
        <taxon>Fibrobacteria</taxon>
        <taxon>Fibrobacterales</taxon>
        <taxon>Fibrobacteraceae</taxon>
        <taxon>Fibrobacter</taxon>
    </lineage>
</organism>
<comment type="similarity">
    <text evidence="1 4">Belongs to the glycosyl hydrolase 26 family.</text>
</comment>
<evidence type="ECO:0000256" key="1">
    <source>
        <dbReference type="ARBA" id="ARBA00007754"/>
    </source>
</evidence>
<sequence length="628" mass="69184">MGCKLFAGARSAMAFATAIAATSAYAAPTTYEAEDLSGATVAEGADFSGGKYAKPADASGITFTVKVEETAVYDITTKVLIKQYDWTTSKIAVNGVDVGSMLTTPRNCDSSYVVSASAKMKAGENKITVGNQALGVDYITVERHPDAVFKISELPVTPNATESARKVYTFLRENFGKKTVSGMMISDQNFNYDYGNMRLIPPGGCTPADSCKFSDEEVSWKGQTDIAEFYKRSGHYPAIGGFDMLFAAGGHHEEGWFKGYTENNLLMTEDLWNMGGIPTYTWHWKVGEDTVFYTQGTPAGFNNPGCTEGVMGTSNTNTCFNYTKAFKGDKCQDIDETSQEYKDIVADVDIVSGYFKQLQEKGIAVVWRPLHEASGGWFWWGVGSGDCYKQLYRLVFDRMVKTNGLNNLIWVWNINTDPQFGYDYSALNASWYPGDEYVDIVAVDIYDPLNDHNSGANYYNKIVSDVGTNKMIALSENGAIPDIDSIAEDKANWSYWMTWSQTWSGNFLEKTTTEMWKKNLDDKRIIALDDMPGWGNVTVNNPIINIFTQRANNVKLAINGKSLSLSTNQNGRATVTVFDLTGHRVATLLHGQISAGTHSLSLQSLAAGNYIVKASVGHHNTMQVLRLK</sequence>
<dbReference type="SUPFAM" id="SSF51445">
    <property type="entry name" value="(Trans)glycosidases"/>
    <property type="match status" value="1"/>
</dbReference>
<accession>A0A380S7W4</accession>
<dbReference type="PRINTS" id="PR00739">
    <property type="entry name" value="GLHYDRLASE26"/>
</dbReference>
<protein>
    <submittedName>
        <fullName evidence="7">Mannan endo-1,4-beta-mannosidase</fullName>
    </submittedName>
</protein>
<feature type="active site" description="Nucleophile" evidence="4">
    <location>
        <position position="476"/>
    </location>
</feature>
<dbReference type="InterPro" id="IPR017853">
    <property type="entry name" value="GH"/>
</dbReference>